<dbReference type="InterPro" id="IPR032682">
    <property type="entry name" value="Cnd1_C"/>
</dbReference>
<dbReference type="GO" id="GO:0000796">
    <property type="term" value="C:condensin complex"/>
    <property type="evidence" value="ECO:0007669"/>
    <property type="project" value="TreeGrafter"/>
</dbReference>
<keyword evidence="6" id="KW-0131">Cell cycle</keyword>
<dbReference type="AlphaFoldDB" id="L8WG73"/>
<feature type="compositionally biased region" description="Acidic residues" evidence="7">
    <location>
        <begin position="45"/>
        <end position="59"/>
    </location>
</feature>
<dbReference type="GO" id="GO:0000779">
    <property type="term" value="C:condensed chromosome, centromeric region"/>
    <property type="evidence" value="ECO:0007669"/>
    <property type="project" value="TreeGrafter"/>
</dbReference>
<dbReference type="GO" id="GO:0010032">
    <property type="term" value="P:meiotic chromosome condensation"/>
    <property type="evidence" value="ECO:0007669"/>
    <property type="project" value="TreeGrafter"/>
</dbReference>
<keyword evidence="10" id="KW-1185">Reference proteome</keyword>
<dbReference type="InterPro" id="IPR016024">
    <property type="entry name" value="ARM-type_fold"/>
</dbReference>
<keyword evidence="2" id="KW-0132">Cell division</keyword>
<dbReference type="Gene3D" id="1.25.10.10">
    <property type="entry name" value="Leucine-rich Repeat Variant"/>
    <property type="match status" value="1"/>
</dbReference>
<dbReference type="InterPro" id="IPR011989">
    <property type="entry name" value="ARM-like"/>
</dbReference>
<dbReference type="OrthoDB" id="436262at2759"/>
<dbReference type="GO" id="GO:0007076">
    <property type="term" value="P:mitotic chromosome condensation"/>
    <property type="evidence" value="ECO:0007669"/>
    <property type="project" value="InterPro"/>
</dbReference>
<evidence type="ECO:0000256" key="2">
    <source>
        <dbReference type="ARBA" id="ARBA00022618"/>
    </source>
</evidence>
<feature type="compositionally biased region" description="Polar residues" evidence="7">
    <location>
        <begin position="66"/>
        <end position="82"/>
    </location>
</feature>
<feature type="compositionally biased region" description="Basic residues" evidence="7">
    <location>
        <begin position="485"/>
        <end position="496"/>
    </location>
</feature>
<evidence type="ECO:0000256" key="1">
    <source>
        <dbReference type="ARBA" id="ARBA00004123"/>
    </source>
</evidence>
<feature type="compositionally biased region" description="Low complexity" evidence="7">
    <location>
        <begin position="136"/>
        <end position="145"/>
    </location>
</feature>
<name>L8WG73_THACA</name>
<feature type="compositionally biased region" description="Basic and acidic residues" evidence="7">
    <location>
        <begin position="460"/>
        <end position="477"/>
    </location>
</feature>
<dbReference type="PANTHER" id="PTHR14222:SF2">
    <property type="entry name" value="CONDENSIN COMPLEX SUBUNIT 1"/>
    <property type="match status" value="1"/>
</dbReference>
<proteinExistence type="predicted"/>
<dbReference type="SUPFAM" id="SSF48371">
    <property type="entry name" value="ARM repeat"/>
    <property type="match status" value="1"/>
</dbReference>
<dbReference type="Proteomes" id="UP000011668">
    <property type="component" value="Unassembled WGS sequence"/>
</dbReference>
<comment type="subcellular location">
    <subcellularLocation>
        <location evidence="1">Nucleus</location>
    </subcellularLocation>
</comment>
<reference evidence="9 10" key="1">
    <citation type="journal article" date="2013" name="Nat. Commun.">
        <title>The evolution and pathogenic mechanisms of the rice sheath blight pathogen.</title>
        <authorList>
            <person name="Zheng A."/>
            <person name="Lin R."/>
            <person name="Xu L."/>
            <person name="Qin P."/>
            <person name="Tang C."/>
            <person name="Ai P."/>
            <person name="Zhang D."/>
            <person name="Liu Y."/>
            <person name="Sun Z."/>
            <person name="Feng H."/>
            <person name="Wang Y."/>
            <person name="Chen Y."/>
            <person name="Liang X."/>
            <person name="Fu R."/>
            <person name="Li Q."/>
            <person name="Zhang J."/>
            <person name="Yu X."/>
            <person name="Xie Z."/>
            <person name="Ding L."/>
            <person name="Guan P."/>
            <person name="Tang J."/>
            <person name="Liang Y."/>
            <person name="Wang S."/>
            <person name="Deng Q."/>
            <person name="Li S."/>
            <person name="Zhu J."/>
            <person name="Wang L."/>
            <person name="Liu H."/>
            <person name="Li P."/>
        </authorList>
    </citation>
    <scope>NUCLEOTIDE SEQUENCE [LARGE SCALE GENOMIC DNA]</scope>
    <source>
        <strain evidence="10">AG-1 IA</strain>
    </source>
</reference>
<evidence type="ECO:0000256" key="3">
    <source>
        <dbReference type="ARBA" id="ARBA00022776"/>
    </source>
</evidence>
<keyword evidence="3" id="KW-0498">Mitosis</keyword>
<sequence>MAEQAINTIYQLGEQPDTLCSELIKTLTRRVFAPPAKTAPPPANNDEDVEMAEGDGDEDMTPRAPESTQSAAIPEPSQQPAQTGDMGNAFHLSQLVFVVESGREERMKLQRVSIPLAPKTSQLTLASIAEKKPTKGSKAAAASTTDDIEQVAGNAEDDIGDTILQIREHELLTGPNSLLALYGPMIKEICGTPKSYKNQILRMASTLALSKLMCVSSKFCEDNLMLLFRLMQTSRNPIIRSNIIIALGDVAICFNNMIDENSDRLYDGLSDPDLTVKKNTLMVLTHLILNGMIKVKGQLGEMAKCLEDEDKRIADLAKLFFQELSTKDNAIYNNLPDVISHLSVGEHSVPEEAFQSTMSYIFKFIEKEKQAETIVEKLCQRFRSAAEERQWRDIAFCLSMLPYKSERSVKKLIEGLPFYQDKLHEETVFMRFNEILSKARQNKSPNKPDTELNEFEILQEHKNKGEQDNELAKRTEHNVAVAQKRATKRSARKRQKSTHDDD</sequence>
<dbReference type="STRING" id="983506.L8WG73"/>
<feature type="region of interest" description="Disordered" evidence="7">
    <location>
        <begin position="460"/>
        <end position="502"/>
    </location>
</feature>
<evidence type="ECO:0000313" key="9">
    <source>
        <dbReference type="EMBL" id="ELU37191.1"/>
    </source>
</evidence>
<feature type="domain" description="Condensin complex subunit 1 C-terminal" evidence="8">
    <location>
        <begin position="238"/>
        <end position="399"/>
    </location>
</feature>
<dbReference type="InterPro" id="IPR026971">
    <property type="entry name" value="CND1/NCAPD3"/>
</dbReference>
<evidence type="ECO:0000256" key="5">
    <source>
        <dbReference type="ARBA" id="ARBA00023242"/>
    </source>
</evidence>
<evidence type="ECO:0000313" key="10">
    <source>
        <dbReference type="Proteomes" id="UP000011668"/>
    </source>
</evidence>
<accession>L8WG73</accession>
<comment type="caution">
    <text evidence="9">The sequence shown here is derived from an EMBL/GenBank/DDBJ whole genome shotgun (WGS) entry which is preliminary data.</text>
</comment>
<evidence type="ECO:0000256" key="7">
    <source>
        <dbReference type="SAM" id="MobiDB-lite"/>
    </source>
</evidence>
<dbReference type="EMBL" id="AFRT01002809">
    <property type="protein sequence ID" value="ELU37191.1"/>
    <property type="molecule type" value="Genomic_DNA"/>
</dbReference>
<evidence type="ECO:0000256" key="4">
    <source>
        <dbReference type="ARBA" id="ARBA00023067"/>
    </source>
</evidence>
<dbReference type="PANTHER" id="PTHR14222">
    <property type="entry name" value="CONDENSIN"/>
    <property type="match status" value="1"/>
</dbReference>
<keyword evidence="5" id="KW-0539">Nucleus</keyword>
<dbReference type="Pfam" id="PF12717">
    <property type="entry name" value="Cnd1"/>
    <property type="match status" value="1"/>
</dbReference>
<gene>
    <name evidence="9" type="ORF">AG1IA_08784</name>
</gene>
<protein>
    <submittedName>
        <fullName evidence="9">Mitotic chromosome condensation-related protein</fullName>
    </submittedName>
</protein>
<feature type="region of interest" description="Disordered" evidence="7">
    <location>
        <begin position="127"/>
        <end position="149"/>
    </location>
</feature>
<dbReference type="GO" id="GO:0005634">
    <property type="term" value="C:nucleus"/>
    <property type="evidence" value="ECO:0007669"/>
    <property type="project" value="UniProtKB-SubCell"/>
</dbReference>
<evidence type="ECO:0000256" key="6">
    <source>
        <dbReference type="ARBA" id="ARBA00023306"/>
    </source>
</evidence>
<keyword evidence="4" id="KW-0226">DNA condensation</keyword>
<dbReference type="HOGENOM" id="CLU_543128_0_0_1"/>
<evidence type="ECO:0000259" key="8">
    <source>
        <dbReference type="Pfam" id="PF12717"/>
    </source>
</evidence>
<dbReference type="GO" id="GO:0042393">
    <property type="term" value="F:histone binding"/>
    <property type="evidence" value="ECO:0007669"/>
    <property type="project" value="TreeGrafter"/>
</dbReference>
<feature type="region of interest" description="Disordered" evidence="7">
    <location>
        <begin position="33"/>
        <end position="86"/>
    </location>
</feature>
<dbReference type="GO" id="GO:0051301">
    <property type="term" value="P:cell division"/>
    <property type="evidence" value="ECO:0007669"/>
    <property type="project" value="UniProtKB-KW"/>
</dbReference>
<organism evidence="9 10">
    <name type="scientific">Thanatephorus cucumeris (strain AG1-IA)</name>
    <name type="common">Rice sheath blight fungus</name>
    <name type="synonym">Rhizoctonia solani</name>
    <dbReference type="NCBI Taxonomy" id="983506"/>
    <lineage>
        <taxon>Eukaryota</taxon>
        <taxon>Fungi</taxon>
        <taxon>Dikarya</taxon>
        <taxon>Basidiomycota</taxon>
        <taxon>Agaricomycotina</taxon>
        <taxon>Agaricomycetes</taxon>
        <taxon>Cantharellales</taxon>
        <taxon>Ceratobasidiaceae</taxon>
        <taxon>Rhizoctonia</taxon>
        <taxon>Rhizoctonia solani AG-1</taxon>
    </lineage>
</organism>